<reference evidence="2" key="1">
    <citation type="submission" date="2018-06" db="EMBL/GenBank/DDBJ databases">
        <authorList>
            <person name="Zhirakovskaya E."/>
        </authorList>
    </citation>
    <scope>NUCLEOTIDE SEQUENCE</scope>
</reference>
<evidence type="ECO:0000256" key="1">
    <source>
        <dbReference type="SAM" id="Phobius"/>
    </source>
</evidence>
<accession>A0A3B0XRU0</accession>
<feature type="transmembrane region" description="Helical" evidence="1">
    <location>
        <begin position="81"/>
        <end position="105"/>
    </location>
</feature>
<dbReference type="EMBL" id="UOFL01000010">
    <property type="protein sequence ID" value="VAW71145.1"/>
    <property type="molecule type" value="Genomic_DNA"/>
</dbReference>
<proteinExistence type="predicted"/>
<feature type="transmembrane region" description="Helical" evidence="1">
    <location>
        <begin position="125"/>
        <end position="150"/>
    </location>
</feature>
<name>A0A3B0XRU0_9ZZZZ</name>
<evidence type="ECO:0000313" key="2">
    <source>
        <dbReference type="EMBL" id="VAW71145.1"/>
    </source>
</evidence>
<organism evidence="2">
    <name type="scientific">hydrothermal vent metagenome</name>
    <dbReference type="NCBI Taxonomy" id="652676"/>
    <lineage>
        <taxon>unclassified sequences</taxon>
        <taxon>metagenomes</taxon>
        <taxon>ecological metagenomes</taxon>
    </lineage>
</organism>
<protein>
    <submittedName>
        <fullName evidence="2">Uncharacterized protein</fullName>
    </submittedName>
</protein>
<dbReference type="AlphaFoldDB" id="A0A3B0XRU0"/>
<keyword evidence="1" id="KW-0472">Membrane</keyword>
<feature type="transmembrane region" description="Helical" evidence="1">
    <location>
        <begin position="42"/>
        <end position="60"/>
    </location>
</feature>
<gene>
    <name evidence="2" type="ORF">MNBD_GAMMA12-1288</name>
</gene>
<keyword evidence="1" id="KW-0812">Transmembrane</keyword>
<keyword evidence="1" id="KW-1133">Transmembrane helix</keyword>
<sequence length="169" mass="18912">MKKLFCTLWFIGLAVVSAYSVGFAENFKAIMLGQTPDSFEVPIMFVWVFIVCASPWSYIYGTRISFDIDKSLNGLVDSIKIGFIITLLTQITFVLVFSLLSKISFSTFSGVRVLLGVVMLAPLEFIGQMYISALIAFPSSIVFSTILWFIMGVKYRYSSKSKSNLQSNI</sequence>